<protein>
    <submittedName>
        <fullName evidence="1">Uncharacterized protein</fullName>
    </submittedName>
</protein>
<gene>
    <name evidence="1" type="ORF">SDC9_02297</name>
</gene>
<organism evidence="1">
    <name type="scientific">bioreactor metagenome</name>
    <dbReference type="NCBI Taxonomy" id="1076179"/>
    <lineage>
        <taxon>unclassified sequences</taxon>
        <taxon>metagenomes</taxon>
        <taxon>ecological metagenomes</taxon>
    </lineage>
</organism>
<name>A0A644SR83_9ZZZZ</name>
<evidence type="ECO:0000313" key="1">
    <source>
        <dbReference type="EMBL" id="MPL56807.1"/>
    </source>
</evidence>
<reference evidence="1" key="1">
    <citation type="submission" date="2019-08" db="EMBL/GenBank/DDBJ databases">
        <authorList>
            <person name="Kucharzyk K."/>
            <person name="Murdoch R.W."/>
            <person name="Higgins S."/>
            <person name="Loffler F."/>
        </authorList>
    </citation>
    <scope>NUCLEOTIDE SEQUENCE</scope>
</reference>
<dbReference type="AlphaFoldDB" id="A0A644SR83"/>
<dbReference type="EMBL" id="VSSQ01000003">
    <property type="protein sequence ID" value="MPL56807.1"/>
    <property type="molecule type" value="Genomic_DNA"/>
</dbReference>
<sequence>MKKVYYHICSTDNAEKISQEGLVCDDEGHIFVFDNLSIADSLNNNQLGHPKFSIIQIDSKGIFTELVLDNVSEFTASSQYICKQNKIESNYLTIIDNRINNPFETALKDNIKINDVIVEGFNNKNFKEKLVYLKSQFQKQNPKFSDFINKKISDLKK</sequence>
<comment type="caution">
    <text evidence="1">The sequence shown here is derived from an EMBL/GenBank/DDBJ whole genome shotgun (WGS) entry which is preliminary data.</text>
</comment>
<proteinExistence type="predicted"/>
<accession>A0A644SR83</accession>